<dbReference type="NCBIfam" id="TIGR02937">
    <property type="entry name" value="sigma70-ECF"/>
    <property type="match status" value="1"/>
</dbReference>
<dbReference type="GO" id="GO:0006352">
    <property type="term" value="P:DNA-templated transcription initiation"/>
    <property type="evidence" value="ECO:0007669"/>
    <property type="project" value="InterPro"/>
</dbReference>
<dbReference type="PANTHER" id="PTHR43133">
    <property type="entry name" value="RNA POLYMERASE ECF-TYPE SIGMA FACTO"/>
    <property type="match status" value="1"/>
</dbReference>
<accession>A0A329R6H0</accession>
<gene>
    <name evidence="9" type="ORF">DPM12_00650</name>
</gene>
<dbReference type="InterPro" id="IPR013324">
    <property type="entry name" value="RNA_pol_sigma_r3/r4-like"/>
</dbReference>
<dbReference type="Pfam" id="PF04545">
    <property type="entry name" value="Sigma70_r4"/>
    <property type="match status" value="1"/>
</dbReference>
<evidence type="ECO:0000313" key="9">
    <source>
        <dbReference type="EMBL" id="RAW18628.1"/>
    </source>
</evidence>
<sequence length="185" mass="20671">MREELKESFTELVAAELTRLRRFAYGICGEWQRADDVVQAALERLYVAWPRVHDAHDPGAYARTVVARQAIDETRRPWRRWERTRDSVPERAARPDAADAVAGAADRLDLAQALRGLSAKQRAIVVLRFVEDRPVGEVAQILRIAPGTVKRQSHDALTRLRQTLTSNDDAGPGESASGRHAEGVE</sequence>
<dbReference type="Gene3D" id="1.10.1740.10">
    <property type="match status" value="1"/>
</dbReference>
<dbReference type="CDD" id="cd06171">
    <property type="entry name" value="Sigma70_r4"/>
    <property type="match status" value="1"/>
</dbReference>
<dbReference type="InterPro" id="IPR036388">
    <property type="entry name" value="WH-like_DNA-bd_sf"/>
</dbReference>
<name>A0A329R6H0_9ACTN</name>
<comment type="similarity">
    <text evidence="1">Belongs to the sigma-70 factor family. ECF subfamily.</text>
</comment>
<dbReference type="RefSeq" id="WP_112256231.1">
    <property type="nucleotide sequence ID" value="NZ_QMIG01000001.1"/>
</dbReference>
<feature type="region of interest" description="Disordered" evidence="6">
    <location>
        <begin position="162"/>
        <end position="185"/>
    </location>
</feature>
<feature type="domain" description="RNA polymerase sigma-70 region 4" evidence="8">
    <location>
        <begin position="113"/>
        <end position="162"/>
    </location>
</feature>
<dbReference type="InterPro" id="IPR014284">
    <property type="entry name" value="RNA_pol_sigma-70_dom"/>
</dbReference>
<keyword evidence="5" id="KW-0804">Transcription</keyword>
<dbReference type="Proteomes" id="UP000250462">
    <property type="component" value="Unassembled WGS sequence"/>
</dbReference>
<feature type="domain" description="RNA polymerase sigma-70 region 2" evidence="7">
    <location>
        <begin position="12"/>
        <end position="79"/>
    </location>
</feature>
<keyword evidence="3" id="KW-0731">Sigma factor</keyword>
<keyword evidence="4" id="KW-0238">DNA-binding</keyword>
<dbReference type="InterPro" id="IPR039425">
    <property type="entry name" value="RNA_pol_sigma-70-like"/>
</dbReference>
<dbReference type="SUPFAM" id="SSF88946">
    <property type="entry name" value="Sigma2 domain of RNA polymerase sigma factors"/>
    <property type="match status" value="1"/>
</dbReference>
<organism evidence="9 10">
    <name type="scientific">Phytoactinopolyspora halophila</name>
    <dbReference type="NCBI Taxonomy" id="1981511"/>
    <lineage>
        <taxon>Bacteria</taxon>
        <taxon>Bacillati</taxon>
        <taxon>Actinomycetota</taxon>
        <taxon>Actinomycetes</taxon>
        <taxon>Jiangellales</taxon>
        <taxon>Jiangellaceae</taxon>
        <taxon>Phytoactinopolyspora</taxon>
    </lineage>
</organism>
<keyword evidence="10" id="KW-1185">Reference proteome</keyword>
<dbReference type="EMBL" id="QMIG01000001">
    <property type="protein sequence ID" value="RAW18628.1"/>
    <property type="molecule type" value="Genomic_DNA"/>
</dbReference>
<evidence type="ECO:0000256" key="1">
    <source>
        <dbReference type="ARBA" id="ARBA00010641"/>
    </source>
</evidence>
<dbReference type="PANTHER" id="PTHR43133:SF50">
    <property type="entry name" value="ECF RNA POLYMERASE SIGMA FACTOR SIGM"/>
    <property type="match status" value="1"/>
</dbReference>
<protein>
    <submittedName>
        <fullName evidence="9">SigE family RNA polymerase sigma factor</fullName>
    </submittedName>
</protein>
<dbReference type="InterPro" id="IPR007627">
    <property type="entry name" value="RNA_pol_sigma70_r2"/>
</dbReference>
<dbReference type="GO" id="GO:0003677">
    <property type="term" value="F:DNA binding"/>
    <property type="evidence" value="ECO:0007669"/>
    <property type="project" value="UniProtKB-KW"/>
</dbReference>
<dbReference type="AlphaFoldDB" id="A0A329R6H0"/>
<evidence type="ECO:0000256" key="4">
    <source>
        <dbReference type="ARBA" id="ARBA00023125"/>
    </source>
</evidence>
<evidence type="ECO:0000256" key="6">
    <source>
        <dbReference type="SAM" id="MobiDB-lite"/>
    </source>
</evidence>
<dbReference type="Gene3D" id="1.10.10.10">
    <property type="entry name" value="Winged helix-like DNA-binding domain superfamily/Winged helix DNA-binding domain"/>
    <property type="match status" value="1"/>
</dbReference>
<proteinExistence type="inferred from homology"/>
<evidence type="ECO:0000313" key="10">
    <source>
        <dbReference type="Proteomes" id="UP000250462"/>
    </source>
</evidence>
<dbReference type="InterPro" id="IPR007630">
    <property type="entry name" value="RNA_pol_sigma70_r4"/>
</dbReference>
<reference evidence="9 10" key="1">
    <citation type="submission" date="2018-06" db="EMBL/GenBank/DDBJ databases">
        <title>Phytoactinopolyspora halophila sp. nov., a novel halophilic actinomycete isolated from a saline soil in China.</title>
        <authorList>
            <person name="Tang S.-K."/>
        </authorList>
    </citation>
    <scope>NUCLEOTIDE SEQUENCE [LARGE SCALE GENOMIC DNA]</scope>
    <source>
        <strain evidence="9 10">YIM 96934</strain>
    </source>
</reference>
<keyword evidence="2" id="KW-0805">Transcription regulation</keyword>
<evidence type="ECO:0000259" key="8">
    <source>
        <dbReference type="Pfam" id="PF04545"/>
    </source>
</evidence>
<dbReference type="InterPro" id="IPR013325">
    <property type="entry name" value="RNA_pol_sigma_r2"/>
</dbReference>
<dbReference type="SUPFAM" id="SSF88659">
    <property type="entry name" value="Sigma3 and sigma4 domains of RNA polymerase sigma factors"/>
    <property type="match status" value="1"/>
</dbReference>
<evidence type="ECO:0000259" key="7">
    <source>
        <dbReference type="Pfam" id="PF04542"/>
    </source>
</evidence>
<evidence type="ECO:0000256" key="3">
    <source>
        <dbReference type="ARBA" id="ARBA00023082"/>
    </source>
</evidence>
<evidence type="ECO:0000256" key="2">
    <source>
        <dbReference type="ARBA" id="ARBA00023015"/>
    </source>
</evidence>
<comment type="caution">
    <text evidence="9">The sequence shown here is derived from an EMBL/GenBank/DDBJ whole genome shotgun (WGS) entry which is preliminary data.</text>
</comment>
<dbReference type="Pfam" id="PF04542">
    <property type="entry name" value="Sigma70_r2"/>
    <property type="match status" value="1"/>
</dbReference>
<evidence type="ECO:0000256" key="5">
    <source>
        <dbReference type="ARBA" id="ARBA00023163"/>
    </source>
</evidence>
<dbReference type="GO" id="GO:0016987">
    <property type="term" value="F:sigma factor activity"/>
    <property type="evidence" value="ECO:0007669"/>
    <property type="project" value="UniProtKB-KW"/>
</dbReference>